<protein>
    <submittedName>
        <fullName evidence="2">Uncharacterized protein</fullName>
    </submittedName>
</protein>
<evidence type="ECO:0000256" key="1">
    <source>
        <dbReference type="SAM" id="SignalP"/>
    </source>
</evidence>
<organism evidence="2 3">
    <name type="scientific">Allokutzneria multivorans</name>
    <dbReference type="NCBI Taxonomy" id="1142134"/>
    <lineage>
        <taxon>Bacteria</taxon>
        <taxon>Bacillati</taxon>
        <taxon>Actinomycetota</taxon>
        <taxon>Actinomycetes</taxon>
        <taxon>Pseudonocardiales</taxon>
        <taxon>Pseudonocardiaceae</taxon>
        <taxon>Allokutzneria</taxon>
    </lineage>
</organism>
<keyword evidence="1" id="KW-0732">Signal</keyword>
<sequence length="133" mass="14026">MIKKVVGVAAVALAAASISPAASAAPTVTSIPLQQAFPAMNYDVVWSNRVAGRHLDILRWPGGWFEVVLSGANPGEKLVGINPSNLFPYNAAEAVVQPGRRLASSGQFVIFGGLGVSFHYEGKSWYSGRVVSQ</sequence>
<evidence type="ECO:0000313" key="2">
    <source>
        <dbReference type="EMBL" id="GAA3989275.1"/>
    </source>
</evidence>
<comment type="caution">
    <text evidence="2">The sequence shown here is derived from an EMBL/GenBank/DDBJ whole genome shotgun (WGS) entry which is preliminary data.</text>
</comment>
<feature type="chain" id="PRO_5045042371" evidence="1">
    <location>
        <begin position="25"/>
        <end position="133"/>
    </location>
</feature>
<feature type="signal peptide" evidence="1">
    <location>
        <begin position="1"/>
        <end position="24"/>
    </location>
</feature>
<gene>
    <name evidence="2" type="ORF">GCM10022247_04760</name>
</gene>
<keyword evidence="3" id="KW-1185">Reference proteome</keyword>
<name>A0ABP7QYI4_9PSEU</name>
<dbReference type="EMBL" id="BAABAL010000004">
    <property type="protein sequence ID" value="GAA3989275.1"/>
    <property type="molecule type" value="Genomic_DNA"/>
</dbReference>
<proteinExistence type="predicted"/>
<reference evidence="3" key="1">
    <citation type="journal article" date="2019" name="Int. J. Syst. Evol. Microbiol.">
        <title>The Global Catalogue of Microorganisms (GCM) 10K type strain sequencing project: providing services to taxonomists for standard genome sequencing and annotation.</title>
        <authorList>
            <consortium name="The Broad Institute Genomics Platform"/>
            <consortium name="The Broad Institute Genome Sequencing Center for Infectious Disease"/>
            <person name="Wu L."/>
            <person name="Ma J."/>
        </authorList>
    </citation>
    <scope>NUCLEOTIDE SEQUENCE [LARGE SCALE GENOMIC DNA]</scope>
    <source>
        <strain evidence="3">JCM 17342</strain>
    </source>
</reference>
<evidence type="ECO:0000313" key="3">
    <source>
        <dbReference type="Proteomes" id="UP001501747"/>
    </source>
</evidence>
<accession>A0ABP7QYI4</accession>
<dbReference type="Proteomes" id="UP001501747">
    <property type="component" value="Unassembled WGS sequence"/>
</dbReference>